<dbReference type="PANTHER" id="PTHR34985">
    <property type="entry name" value="SLR0554 PROTEIN"/>
    <property type="match status" value="1"/>
</dbReference>
<accession>A0ABT0HZ89</accession>
<dbReference type="InterPro" id="IPR027417">
    <property type="entry name" value="P-loop_NTPase"/>
</dbReference>
<protein>
    <submittedName>
        <fullName evidence="2">Virulence-associated E family protein</fullName>
    </submittedName>
</protein>
<evidence type="ECO:0000313" key="3">
    <source>
        <dbReference type="Proteomes" id="UP001522816"/>
    </source>
</evidence>
<keyword evidence="3" id="KW-1185">Reference proteome</keyword>
<proteinExistence type="predicted"/>
<dbReference type="Proteomes" id="UP001522816">
    <property type="component" value="Unassembled WGS sequence"/>
</dbReference>
<sequence length="470" mass="55125">MISDDKVIELQRDKDEYDASRPKDNLRRKANGSIKKTSAFNVAEIFRTDESLSKLMRINGFTGNVELYGNLDAFKLKSDDKISKADIQARAYIEKKYGVYFDDRFYNAGKMNYLITTDYEHEYNPVKNFIKSTEWDGHPRVETAFIDKLGAEDTHLNRMITRKWLVGAVARVFDPGCKMDLVPILVGGQGIGKSTFCKHLTPTDNNFNYFLDDLTELSSNNKDTQIKLKQNWIVEIGELNAFNGTKIESSKQFISQTSDHLRELFEREATNPLRRNAFIGTTNTREFLKDRTGNRRWLPVQVGMRDNIKYAETPYDASYFKQLWAEAYQYYIKGEKPVLDDKTTKELEREQAQFTTSEVSDERIKQFTEMLVPDDWYSDYSLYQKHNYYIKHVFDNRYSDKKANDLNIEDLQPIKQFTKEEIVYCVFGRQETQGKFSKKTSSVLSTVKEFEYKEIKERGKRKRGYKRINM</sequence>
<dbReference type="RefSeq" id="WP_248596929.1">
    <property type="nucleotide sequence ID" value="NZ_JAJIAR010000026.1"/>
</dbReference>
<dbReference type="PANTHER" id="PTHR34985:SF1">
    <property type="entry name" value="SLR0554 PROTEIN"/>
    <property type="match status" value="1"/>
</dbReference>
<name>A0ABT0HZ89_9LACO</name>
<feature type="domain" description="Virulence-associated protein E-like" evidence="1">
    <location>
        <begin position="130"/>
        <end position="355"/>
    </location>
</feature>
<reference evidence="2 3" key="1">
    <citation type="submission" date="2021-11" db="EMBL/GenBank/DDBJ databases">
        <title>Comparative genomics of bee honey and flower isolates.</title>
        <authorList>
            <person name="Bechtner J.D."/>
            <person name="Gallus M.K."/>
            <person name="Ehrmann M."/>
        </authorList>
    </citation>
    <scope>NUCLEOTIDE SEQUENCE [LARGE SCALE GENOMIC DNA]</scope>
    <source>
        <strain evidence="2 3">7</strain>
    </source>
</reference>
<organism evidence="2 3">
    <name type="scientific">Apilactobacillus nanyangensis</name>
    <dbReference type="NCBI Taxonomy" id="2799579"/>
    <lineage>
        <taxon>Bacteria</taxon>
        <taxon>Bacillati</taxon>
        <taxon>Bacillota</taxon>
        <taxon>Bacilli</taxon>
        <taxon>Lactobacillales</taxon>
        <taxon>Lactobacillaceae</taxon>
        <taxon>Apilactobacillus</taxon>
    </lineage>
</organism>
<dbReference type="Pfam" id="PF05272">
    <property type="entry name" value="VapE-like_dom"/>
    <property type="match status" value="1"/>
</dbReference>
<dbReference type="SUPFAM" id="SSF52540">
    <property type="entry name" value="P-loop containing nucleoside triphosphate hydrolases"/>
    <property type="match status" value="1"/>
</dbReference>
<evidence type="ECO:0000259" key="1">
    <source>
        <dbReference type="Pfam" id="PF05272"/>
    </source>
</evidence>
<gene>
    <name evidence="2" type="ORF">LNP10_06960</name>
</gene>
<evidence type="ECO:0000313" key="2">
    <source>
        <dbReference type="EMBL" id="MCK8612227.1"/>
    </source>
</evidence>
<dbReference type="EMBL" id="JAJIAR010000026">
    <property type="protein sequence ID" value="MCK8612227.1"/>
    <property type="molecule type" value="Genomic_DNA"/>
</dbReference>
<comment type="caution">
    <text evidence="2">The sequence shown here is derived from an EMBL/GenBank/DDBJ whole genome shotgun (WGS) entry which is preliminary data.</text>
</comment>
<dbReference type="InterPro" id="IPR007936">
    <property type="entry name" value="VapE-like_dom"/>
</dbReference>
<dbReference type="Gene3D" id="3.40.50.300">
    <property type="entry name" value="P-loop containing nucleotide triphosphate hydrolases"/>
    <property type="match status" value="1"/>
</dbReference>